<keyword evidence="2" id="KW-1185">Reference proteome</keyword>
<dbReference type="Proteomes" id="UP001054821">
    <property type="component" value="Chromosome 7"/>
</dbReference>
<dbReference type="AlphaFoldDB" id="A0AAD4YQV1"/>
<comment type="caution">
    <text evidence="1">The sequence shown here is derived from an EMBL/GenBank/DDBJ whole genome shotgun (WGS) entry which is preliminary data.</text>
</comment>
<evidence type="ECO:0000313" key="1">
    <source>
        <dbReference type="EMBL" id="KAI5317273.1"/>
    </source>
</evidence>
<reference evidence="1 2" key="1">
    <citation type="journal article" date="2022" name="G3 (Bethesda)">
        <title>Whole-genome sequence and methylome profiling of the almond [Prunus dulcis (Mill.) D.A. Webb] cultivar 'Nonpareil'.</title>
        <authorList>
            <person name="D'Amico-Willman K.M."/>
            <person name="Ouma W.Z."/>
            <person name="Meulia T."/>
            <person name="Sideli G.M."/>
            <person name="Gradziel T.M."/>
            <person name="Fresnedo-Ramirez J."/>
        </authorList>
    </citation>
    <scope>NUCLEOTIDE SEQUENCE [LARGE SCALE GENOMIC DNA]</scope>
    <source>
        <strain evidence="1">Clone GOH B32 T37-40</strain>
    </source>
</reference>
<accession>A0AAD4YQV1</accession>
<evidence type="ECO:0000313" key="2">
    <source>
        <dbReference type="Proteomes" id="UP001054821"/>
    </source>
</evidence>
<dbReference type="EMBL" id="JAJFAZ020000007">
    <property type="protein sequence ID" value="KAI5317273.1"/>
    <property type="molecule type" value="Genomic_DNA"/>
</dbReference>
<sequence>MALVAKPIKWHGGNTLTHIAKTVPPLCTMGLIIIPTKQIFPFPMVANIIPKWVRGHLVAIPTWGKNI</sequence>
<protein>
    <submittedName>
        <fullName evidence="1">Uncharacterized protein</fullName>
    </submittedName>
</protein>
<organism evidence="1 2">
    <name type="scientific">Prunus dulcis</name>
    <name type="common">Almond</name>
    <name type="synonym">Amygdalus dulcis</name>
    <dbReference type="NCBI Taxonomy" id="3755"/>
    <lineage>
        <taxon>Eukaryota</taxon>
        <taxon>Viridiplantae</taxon>
        <taxon>Streptophyta</taxon>
        <taxon>Embryophyta</taxon>
        <taxon>Tracheophyta</taxon>
        <taxon>Spermatophyta</taxon>
        <taxon>Magnoliopsida</taxon>
        <taxon>eudicotyledons</taxon>
        <taxon>Gunneridae</taxon>
        <taxon>Pentapetalae</taxon>
        <taxon>rosids</taxon>
        <taxon>fabids</taxon>
        <taxon>Rosales</taxon>
        <taxon>Rosaceae</taxon>
        <taxon>Amygdaloideae</taxon>
        <taxon>Amygdaleae</taxon>
        <taxon>Prunus</taxon>
    </lineage>
</organism>
<name>A0AAD4YQV1_PRUDU</name>
<gene>
    <name evidence="1" type="ORF">L3X38_036980</name>
</gene>
<proteinExistence type="predicted"/>